<evidence type="ECO:0000259" key="6">
    <source>
        <dbReference type="PROSITE" id="PS50102"/>
    </source>
</evidence>
<reference evidence="7" key="2">
    <citation type="journal article" date="2023" name="Microbiol Resour">
        <title>Decontamination and Annotation of the Draft Genome Sequence of the Oomycete Lagenidium giganteum ARSEF 373.</title>
        <authorList>
            <person name="Morgan W.R."/>
            <person name="Tartar A."/>
        </authorList>
    </citation>
    <scope>NUCLEOTIDE SEQUENCE</scope>
    <source>
        <strain evidence="7">ARSEF 373</strain>
    </source>
</reference>
<feature type="compositionally biased region" description="Basic and acidic residues" evidence="5">
    <location>
        <begin position="64"/>
        <end position="104"/>
    </location>
</feature>
<evidence type="ECO:0000256" key="5">
    <source>
        <dbReference type="SAM" id="MobiDB-lite"/>
    </source>
</evidence>
<dbReference type="AlphaFoldDB" id="A0AAV2YFJ2"/>
<feature type="compositionally biased region" description="Basic and acidic residues" evidence="5">
    <location>
        <begin position="117"/>
        <end position="127"/>
    </location>
</feature>
<dbReference type="Proteomes" id="UP001146120">
    <property type="component" value="Unassembled WGS sequence"/>
</dbReference>
<name>A0AAV2YFJ2_9STRA</name>
<protein>
    <recommendedName>
        <fullName evidence="6">RRM domain-containing protein</fullName>
    </recommendedName>
</protein>
<dbReference type="PANTHER" id="PTHR23139">
    <property type="entry name" value="RNA-BINDING PROTEIN"/>
    <property type="match status" value="1"/>
</dbReference>
<keyword evidence="2 4" id="KW-0694">RNA-binding</keyword>
<sequence length="790" mass="87847">MGRREDDDVRPTAAPAGADSDTVSEEDEEAIRAKLRESGWEKKRRKSSRDDGENSSKPATTTSADKDERDAGSDDKRRQSRRDQEEDDDKRRDRDRDRDRDRKGRGSRSRRSRSHRRDRDRDRDSHRRRDRSTRSSKGSSRRRSVSRSTSRSRSRSPSKNKSSESRKRRASKSRSHSSTRKDSKRSRARRSRSASNGDIATDKPDVKNEAPGATKTENDEATKQPADQPKVEPAAESNGSSTKERERDSVRNKDKGKDSAERDDRRKSRKSRRRSRSRSRTRSPSRSRRRRHRSRSRSRSSSRNRRRRSGASRSRSRSRSRRDRDHDRDRRRRGRNSRSRSRSRRRRSSSADKKRRDANSSPEPHEHPPINPPVPAPGPANPTITQLMQQYPTLSLQDIIAKMQASNVSMAAAVSMKPARELYVGNLPPNITGPQLQEFLGTIIQQVGLCAQPGNPIINTWISTDGHFAFCEMRSVEECNLALLLNQLSLLGQPLKFGRPKSFMGPPQPMPAISARTQTALVNLGCTPNPVWFASASGGPVQPFSAPGTVDTSSVSSSVSAMLGSVPGLVPSNRLLMMNIPTVLTEDQVKELVEPFGELKSFSLVKDVVTGQSTGSALFEYKDEKVTEVALNGLKGLDLAGNTLMVQRAPAEAGLAGQALPSAVQDETSPVIRMSNMVDVGDLEDDEEFADLKEDVEEECKRFGTVSAMEIPRPKACATRCVLVNPTCANCNLHNQDGAPPAAVGNIYVRFSNVSEAGAALKALSGRKFGGKIVKVTYYSLAKFEQKELA</sequence>
<dbReference type="EMBL" id="DAKRPA010000308">
    <property type="protein sequence ID" value="DAZ93542.1"/>
    <property type="molecule type" value="Genomic_DNA"/>
</dbReference>
<evidence type="ECO:0000313" key="7">
    <source>
        <dbReference type="EMBL" id="DAZ93542.1"/>
    </source>
</evidence>
<feature type="domain" description="RRM" evidence="6">
    <location>
        <begin position="573"/>
        <end position="651"/>
    </location>
</feature>
<dbReference type="GO" id="GO:0006397">
    <property type="term" value="P:mRNA processing"/>
    <property type="evidence" value="ECO:0007669"/>
    <property type="project" value="UniProtKB-KW"/>
</dbReference>
<dbReference type="CDD" id="cd12231">
    <property type="entry name" value="RRM2_U2AF65"/>
    <property type="match status" value="1"/>
</dbReference>
<feature type="compositionally biased region" description="Basic and acidic residues" evidence="5">
    <location>
        <begin position="349"/>
        <end position="368"/>
    </location>
</feature>
<dbReference type="InterPro" id="IPR000504">
    <property type="entry name" value="RRM_dom"/>
</dbReference>
<accession>A0AAV2YFJ2</accession>
<feature type="compositionally biased region" description="Basic residues" evidence="5">
    <location>
        <begin position="139"/>
        <end position="158"/>
    </location>
</feature>
<keyword evidence="3" id="KW-0508">mRNA splicing</keyword>
<gene>
    <name evidence="7" type="ORF">N0F65_006530</name>
</gene>
<evidence type="ECO:0000256" key="3">
    <source>
        <dbReference type="ARBA" id="ARBA00023187"/>
    </source>
</evidence>
<feature type="compositionally biased region" description="Basic residues" evidence="5">
    <location>
        <begin position="166"/>
        <end position="192"/>
    </location>
</feature>
<feature type="domain" description="RRM" evidence="6">
    <location>
        <begin position="420"/>
        <end position="502"/>
    </location>
</feature>
<feature type="compositionally biased region" description="Basic residues" evidence="5">
    <location>
        <begin position="329"/>
        <end position="348"/>
    </location>
</feature>
<reference evidence="7" key="1">
    <citation type="submission" date="2022-11" db="EMBL/GenBank/DDBJ databases">
        <authorList>
            <person name="Morgan W.R."/>
            <person name="Tartar A."/>
        </authorList>
    </citation>
    <scope>NUCLEOTIDE SEQUENCE</scope>
    <source>
        <strain evidence="7">ARSEF 373</strain>
    </source>
</reference>
<organism evidence="7 8">
    <name type="scientific">Lagenidium giganteum</name>
    <dbReference type="NCBI Taxonomy" id="4803"/>
    <lineage>
        <taxon>Eukaryota</taxon>
        <taxon>Sar</taxon>
        <taxon>Stramenopiles</taxon>
        <taxon>Oomycota</taxon>
        <taxon>Peronosporomycetes</taxon>
        <taxon>Pythiales</taxon>
        <taxon>Pythiaceae</taxon>
    </lineage>
</organism>
<evidence type="ECO:0000256" key="2">
    <source>
        <dbReference type="ARBA" id="ARBA00022884"/>
    </source>
</evidence>
<feature type="compositionally biased region" description="Basic and acidic residues" evidence="5">
    <location>
        <begin position="30"/>
        <end position="41"/>
    </location>
</feature>
<feature type="domain" description="RRM" evidence="6">
    <location>
        <begin position="676"/>
        <end position="781"/>
    </location>
</feature>
<dbReference type="SMART" id="SM00360">
    <property type="entry name" value="RRM"/>
    <property type="match status" value="3"/>
</dbReference>
<feature type="compositionally biased region" description="Basic residues" evidence="5">
    <location>
        <begin position="267"/>
        <end position="321"/>
    </location>
</feature>
<dbReference type="PROSITE" id="PS50102">
    <property type="entry name" value="RRM"/>
    <property type="match status" value="3"/>
</dbReference>
<dbReference type="Gene3D" id="3.30.70.330">
    <property type="match status" value="3"/>
</dbReference>
<keyword evidence="8" id="KW-1185">Reference proteome</keyword>
<feature type="region of interest" description="Disordered" evidence="5">
    <location>
        <begin position="1"/>
        <end position="384"/>
    </location>
</feature>
<evidence type="ECO:0000256" key="4">
    <source>
        <dbReference type="PROSITE-ProRule" id="PRU00176"/>
    </source>
</evidence>
<comment type="caution">
    <text evidence="7">The sequence shown here is derived from an EMBL/GenBank/DDBJ whole genome shotgun (WGS) entry which is preliminary data.</text>
</comment>
<feature type="compositionally biased region" description="Basic and acidic residues" evidence="5">
    <location>
        <begin position="242"/>
        <end position="266"/>
    </location>
</feature>
<dbReference type="Pfam" id="PF00076">
    <property type="entry name" value="RRM_1"/>
    <property type="match status" value="1"/>
</dbReference>
<feature type="compositionally biased region" description="Basic residues" evidence="5">
    <location>
        <begin position="105"/>
        <end position="116"/>
    </location>
</feature>
<dbReference type="InterPro" id="IPR012677">
    <property type="entry name" value="Nucleotide-bd_a/b_plait_sf"/>
</dbReference>
<feature type="compositionally biased region" description="Basic and acidic residues" evidence="5">
    <location>
        <begin position="1"/>
        <end position="10"/>
    </location>
</feature>
<evidence type="ECO:0000256" key="1">
    <source>
        <dbReference type="ARBA" id="ARBA00022664"/>
    </source>
</evidence>
<dbReference type="SUPFAM" id="SSF54928">
    <property type="entry name" value="RNA-binding domain, RBD"/>
    <property type="match status" value="2"/>
</dbReference>
<proteinExistence type="predicted"/>
<dbReference type="GO" id="GO:0008380">
    <property type="term" value="P:RNA splicing"/>
    <property type="evidence" value="ECO:0007669"/>
    <property type="project" value="UniProtKB-KW"/>
</dbReference>
<feature type="compositionally biased region" description="Pro residues" evidence="5">
    <location>
        <begin position="369"/>
        <end position="380"/>
    </location>
</feature>
<keyword evidence="1" id="KW-0507">mRNA processing</keyword>
<dbReference type="CDD" id="cd12232">
    <property type="entry name" value="RRM3_U2AF65"/>
    <property type="match status" value="1"/>
</dbReference>
<evidence type="ECO:0000313" key="8">
    <source>
        <dbReference type="Proteomes" id="UP001146120"/>
    </source>
</evidence>
<dbReference type="GO" id="GO:0003723">
    <property type="term" value="F:RNA binding"/>
    <property type="evidence" value="ECO:0007669"/>
    <property type="project" value="UniProtKB-UniRule"/>
</dbReference>
<dbReference type="InterPro" id="IPR035979">
    <property type="entry name" value="RBD_domain_sf"/>
</dbReference>